<name>A0A094SQQ1_9ZZZZ</name>
<dbReference type="EMBL" id="JNSL01000016">
    <property type="protein sequence ID" value="KGA21008.1"/>
    <property type="molecule type" value="Genomic_DNA"/>
</dbReference>
<gene>
    <name evidence="1" type="ORF">GM51_4285</name>
</gene>
<comment type="caution">
    <text evidence="1">The sequence shown here is derived from an EMBL/GenBank/DDBJ whole genome shotgun (WGS) entry which is preliminary data.</text>
</comment>
<protein>
    <recommendedName>
        <fullName evidence="2">DUF1416 domain-containing protein</fullName>
    </recommendedName>
</protein>
<proteinExistence type="predicted"/>
<accession>A0A094SQQ1</accession>
<organism evidence="1">
    <name type="scientific">freshwater metagenome</name>
    <dbReference type="NCBI Taxonomy" id="449393"/>
    <lineage>
        <taxon>unclassified sequences</taxon>
        <taxon>metagenomes</taxon>
        <taxon>ecological metagenomes</taxon>
    </lineage>
</organism>
<dbReference type="InterPro" id="IPR010814">
    <property type="entry name" value="DUF1416"/>
</dbReference>
<dbReference type="AlphaFoldDB" id="A0A094SQQ1"/>
<dbReference type="Pfam" id="PF07210">
    <property type="entry name" value="DUF1416"/>
    <property type="match status" value="1"/>
</dbReference>
<sequence>MSGCGAVVGGVSLDNVDISNQAVIQGVISSGNAPASVGYARLLDRNDEFVAEVPISKQGEFRFFTVAGDWTVVALVPGANSRTQVQATIGKVLDVDISITK</sequence>
<reference evidence="1" key="1">
    <citation type="submission" date="2014-06" db="EMBL/GenBank/DDBJ databases">
        <title>Key roles for freshwater Actinobacteria revealed by deep metagenomic sequencing.</title>
        <authorList>
            <person name="Ghai R."/>
            <person name="Mizuno C.M."/>
            <person name="Picazo A."/>
            <person name="Camacho A."/>
            <person name="Rodriguez-Valera F."/>
        </authorList>
    </citation>
    <scope>NUCLEOTIDE SEQUENCE</scope>
</reference>
<evidence type="ECO:0000313" key="1">
    <source>
        <dbReference type="EMBL" id="KGA21008.1"/>
    </source>
</evidence>
<evidence type="ECO:0008006" key="2">
    <source>
        <dbReference type="Google" id="ProtNLM"/>
    </source>
</evidence>